<proteinExistence type="predicted"/>
<protein>
    <submittedName>
        <fullName evidence="1">Integrase</fullName>
    </submittedName>
</protein>
<dbReference type="PROSITE" id="PS51898">
    <property type="entry name" value="TYR_RECOMBINASE"/>
    <property type="match status" value="1"/>
</dbReference>
<evidence type="ECO:0000313" key="1">
    <source>
        <dbReference type="EMBL" id="BBU22191.1"/>
    </source>
</evidence>
<dbReference type="PANTHER" id="PTHR30349">
    <property type="entry name" value="PHAGE INTEGRASE-RELATED"/>
    <property type="match status" value="1"/>
</dbReference>
<dbReference type="GO" id="GO:0003677">
    <property type="term" value="F:DNA binding"/>
    <property type="evidence" value="ECO:0007669"/>
    <property type="project" value="UniProtKB-UniRule"/>
</dbReference>
<sequence length="290" mass="31357">MTYGVRTLHPLSFPLPSAWDTAISDWVVWLAASGASPATRRLRRAHLRYTARILGVPTPGDVNTAQLIEVIGAEGRSLEYRRSLRSSLVVFYGWALTSGLVESNPVSGLPKIRAASAHPKPATDDVWEYLQQHADERTLLMARLACEAGLRRAEVAKVHSEDLLSGVDGPELIVHGKGGKQRIVPITPSLAAAIRAAAPRDSGYLFPGQIDGHISPDRVGHLVSRAMPPGWSMHKLRHRYATRGYAGTGNLRAVQEALGHASVATTQRYTAVSAREIRAVAEAAAHRVAL</sequence>
<reference evidence="1 2" key="1">
    <citation type="submission" date="2019-12" db="EMBL/GenBank/DDBJ databases">
        <title>Complete genome sequence of Mycolicibacterium xenopi str. JCM15661T.</title>
        <authorList>
            <person name="Yoshida M."/>
            <person name="Fukano H."/>
            <person name="Asakura T."/>
            <person name="Hoshino Y."/>
        </authorList>
    </citation>
    <scope>NUCLEOTIDE SEQUENCE [LARGE SCALE GENOMIC DNA]</scope>
    <source>
        <strain evidence="1 2">JCM 15661T</strain>
    </source>
</reference>
<dbReference type="PANTHER" id="PTHR30349:SF64">
    <property type="entry name" value="PROPHAGE INTEGRASE INTD-RELATED"/>
    <property type="match status" value="1"/>
</dbReference>
<dbReference type="Gene3D" id="1.10.443.10">
    <property type="entry name" value="Intergrase catalytic core"/>
    <property type="match status" value="1"/>
</dbReference>
<dbReference type="InterPro" id="IPR044068">
    <property type="entry name" value="CB"/>
</dbReference>
<dbReference type="InterPro" id="IPR013762">
    <property type="entry name" value="Integrase-like_cat_sf"/>
</dbReference>
<dbReference type="KEGG" id="mxe:MYXE_19810"/>
<evidence type="ECO:0000313" key="2">
    <source>
        <dbReference type="Proteomes" id="UP000464624"/>
    </source>
</evidence>
<dbReference type="SUPFAM" id="SSF56349">
    <property type="entry name" value="DNA breaking-rejoining enzymes"/>
    <property type="match status" value="1"/>
</dbReference>
<organism evidence="1 2">
    <name type="scientific">Mycobacterium xenopi</name>
    <dbReference type="NCBI Taxonomy" id="1789"/>
    <lineage>
        <taxon>Bacteria</taxon>
        <taxon>Bacillati</taxon>
        <taxon>Actinomycetota</taxon>
        <taxon>Actinomycetes</taxon>
        <taxon>Mycobacteriales</taxon>
        <taxon>Mycobacteriaceae</taxon>
        <taxon>Mycobacterium</taxon>
    </lineage>
</organism>
<dbReference type="EMBL" id="AP022314">
    <property type="protein sequence ID" value="BBU22191.1"/>
    <property type="molecule type" value="Genomic_DNA"/>
</dbReference>
<dbReference type="Pfam" id="PF00589">
    <property type="entry name" value="Phage_integrase"/>
    <property type="match status" value="1"/>
</dbReference>
<dbReference type="Proteomes" id="UP000464624">
    <property type="component" value="Chromosome"/>
</dbReference>
<dbReference type="PROSITE" id="PS51900">
    <property type="entry name" value="CB"/>
    <property type="match status" value="1"/>
</dbReference>
<dbReference type="AlphaFoldDB" id="A0A2X1UAA6"/>
<dbReference type="GO" id="GO:0006310">
    <property type="term" value="P:DNA recombination"/>
    <property type="evidence" value="ECO:0007669"/>
    <property type="project" value="InterPro"/>
</dbReference>
<accession>A0A2X1UAA6</accession>
<dbReference type="InterPro" id="IPR002104">
    <property type="entry name" value="Integrase_catalytic"/>
</dbReference>
<dbReference type="GO" id="GO:0015074">
    <property type="term" value="P:DNA integration"/>
    <property type="evidence" value="ECO:0007669"/>
    <property type="project" value="InterPro"/>
</dbReference>
<name>A0A2X1UAA6_MYCXE</name>
<dbReference type="InterPro" id="IPR011010">
    <property type="entry name" value="DNA_brk_join_enz"/>
</dbReference>
<dbReference type="InterPro" id="IPR050090">
    <property type="entry name" value="Tyrosine_recombinase_XerCD"/>
</dbReference>
<gene>
    <name evidence="1" type="ORF">MYXE_19810</name>
</gene>